<dbReference type="GO" id="GO:0004523">
    <property type="term" value="F:RNA-DNA hybrid ribonuclease activity"/>
    <property type="evidence" value="ECO:0007669"/>
    <property type="project" value="UniProtKB-EC"/>
</dbReference>
<dbReference type="InterPro" id="IPR037056">
    <property type="entry name" value="RNase_H1_N_sf"/>
</dbReference>
<evidence type="ECO:0000313" key="13">
    <source>
        <dbReference type="EMBL" id="KZT02365.1"/>
    </source>
</evidence>
<keyword evidence="10" id="KW-0378">Hydrolase</keyword>
<dbReference type="STRING" id="1314785.A0A165C824"/>
<dbReference type="EMBL" id="KV427653">
    <property type="protein sequence ID" value="KZT02365.1"/>
    <property type="molecule type" value="Genomic_DNA"/>
</dbReference>
<dbReference type="AlphaFoldDB" id="A0A165C824"/>
<comment type="cofactor">
    <cofactor evidence="2">
        <name>Mg(2+)</name>
        <dbReference type="ChEBI" id="CHEBI:18420"/>
    </cofactor>
</comment>
<comment type="catalytic activity">
    <reaction evidence="1">
        <text>Endonucleolytic cleavage to 5'-phosphomonoester.</text>
        <dbReference type="EC" id="3.1.26.4"/>
    </reaction>
</comment>
<keyword evidence="8" id="KW-0479">Metal-binding</keyword>
<name>A0A165C824_9APHY</name>
<keyword evidence="14" id="KW-1185">Reference proteome</keyword>
<evidence type="ECO:0000256" key="7">
    <source>
        <dbReference type="ARBA" id="ARBA00022722"/>
    </source>
</evidence>
<proteinExistence type="inferred from homology"/>
<dbReference type="OrthoDB" id="245563at2759"/>
<dbReference type="Pfam" id="PF00075">
    <property type="entry name" value="RNase_H"/>
    <property type="match status" value="1"/>
</dbReference>
<dbReference type="Gene3D" id="3.30.420.10">
    <property type="entry name" value="Ribonuclease H-like superfamily/Ribonuclease H"/>
    <property type="match status" value="1"/>
</dbReference>
<dbReference type="InterPro" id="IPR002156">
    <property type="entry name" value="RNaseH_domain"/>
</dbReference>
<evidence type="ECO:0000256" key="8">
    <source>
        <dbReference type="ARBA" id="ARBA00022723"/>
    </source>
</evidence>
<dbReference type="Proteomes" id="UP000076871">
    <property type="component" value="Unassembled WGS sequence"/>
</dbReference>
<evidence type="ECO:0000256" key="5">
    <source>
        <dbReference type="ARBA" id="ARBA00012180"/>
    </source>
</evidence>
<dbReference type="RefSeq" id="XP_040760105.1">
    <property type="nucleotide sequence ID" value="XM_040913173.1"/>
</dbReference>
<dbReference type="Gene3D" id="3.40.970.10">
    <property type="entry name" value="Ribonuclease H1, N-terminal domain"/>
    <property type="match status" value="2"/>
</dbReference>
<dbReference type="PANTHER" id="PTHR10642">
    <property type="entry name" value="RIBONUCLEASE H1"/>
    <property type="match status" value="1"/>
</dbReference>
<evidence type="ECO:0000256" key="11">
    <source>
        <dbReference type="ARBA" id="ARBA00022842"/>
    </source>
</evidence>
<dbReference type="PROSITE" id="PS50879">
    <property type="entry name" value="RNASE_H_1"/>
    <property type="match status" value="1"/>
</dbReference>
<comment type="function">
    <text evidence="3">Endonuclease that specifically degrades the RNA of RNA-DNA hybrids.</text>
</comment>
<comment type="similarity">
    <text evidence="4">Belongs to the RNase H family.</text>
</comment>
<evidence type="ECO:0000256" key="10">
    <source>
        <dbReference type="ARBA" id="ARBA00022801"/>
    </source>
</evidence>
<evidence type="ECO:0000256" key="2">
    <source>
        <dbReference type="ARBA" id="ARBA00001946"/>
    </source>
</evidence>
<accession>A0A165C824</accession>
<dbReference type="GO" id="GO:0043137">
    <property type="term" value="P:DNA replication, removal of RNA primer"/>
    <property type="evidence" value="ECO:0007669"/>
    <property type="project" value="TreeGrafter"/>
</dbReference>
<dbReference type="SUPFAM" id="SSF53098">
    <property type="entry name" value="Ribonuclease H-like"/>
    <property type="match status" value="1"/>
</dbReference>
<organism evidence="13 14">
    <name type="scientific">Laetiporus sulphureus 93-53</name>
    <dbReference type="NCBI Taxonomy" id="1314785"/>
    <lineage>
        <taxon>Eukaryota</taxon>
        <taxon>Fungi</taxon>
        <taxon>Dikarya</taxon>
        <taxon>Basidiomycota</taxon>
        <taxon>Agaricomycotina</taxon>
        <taxon>Agaricomycetes</taxon>
        <taxon>Polyporales</taxon>
        <taxon>Laetiporus</taxon>
    </lineage>
</organism>
<dbReference type="InterPro" id="IPR011320">
    <property type="entry name" value="RNase_H1_N"/>
</dbReference>
<reference evidence="13 14" key="1">
    <citation type="journal article" date="2016" name="Mol. Biol. Evol.">
        <title>Comparative Genomics of Early-Diverging Mushroom-Forming Fungi Provides Insights into the Origins of Lignocellulose Decay Capabilities.</title>
        <authorList>
            <person name="Nagy L.G."/>
            <person name="Riley R."/>
            <person name="Tritt A."/>
            <person name="Adam C."/>
            <person name="Daum C."/>
            <person name="Floudas D."/>
            <person name="Sun H."/>
            <person name="Yadav J.S."/>
            <person name="Pangilinan J."/>
            <person name="Larsson K.H."/>
            <person name="Matsuura K."/>
            <person name="Barry K."/>
            <person name="Labutti K."/>
            <person name="Kuo R."/>
            <person name="Ohm R.A."/>
            <person name="Bhattacharya S.S."/>
            <person name="Shirouzu T."/>
            <person name="Yoshinaga Y."/>
            <person name="Martin F.M."/>
            <person name="Grigoriev I.V."/>
            <person name="Hibbett D.S."/>
        </authorList>
    </citation>
    <scope>NUCLEOTIDE SEQUENCE [LARGE SCALE GENOMIC DNA]</scope>
    <source>
        <strain evidence="13 14">93-53</strain>
    </source>
</reference>
<dbReference type="FunFam" id="3.40.970.10:FF:000002">
    <property type="entry name" value="Ribonuclease H"/>
    <property type="match status" value="1"/>
</dbReference>
<dbReference type="PANTHER" id="PTHR10642:SF26">
    <property type="entry name" value="RIBONUCLEASE H1"/>
    <property type="match status" value="1"/>
</dbReference>
<dbReference type="GO" id="GO:0003676">
    <property type="term" value="F:nucleic acid binding"/>
    <property type="evidence" value="ECO:0007669"/>
    <property type="project" value="InterPro"/>
</dbReference>
<dbReference type="SUPFAM" id="SSF55658">
    <property type="entry name" value="L9 N-domain-like"/>
    <property type="match status" value="1"/>
</dbReference>
<dbReference type="GO" id="GO:0046872">
    <property type="term" value="F:metal ion binding"/>
    <property type="evidence" value="ECO:0007669"/>
    <property type="project" value="UniProtKB-KW"/>
</dbReference>
<keyword evidence="7" id="KW-0540">Nuclease</keyword>
<evidence type="ECO:0000256" key="3">
    <source>
        <dbReference type="ARBA" id="ARBA00004065"/>
    </source>
</evidence>
<dbReference type="InterPro" id="IPR009027">
    <property type="entry name" value="Ribosomal_bL9/RNase_H1_N"/>
</dbReference>
<evidence type="ECO:0000313" key="14">
    <source>
        <dbReference type="Proteomes" id="UP000076871"/>
    </source>
</evidence>
<dbReference type="InterPro" id="IPR050092">
    <property type="entry name" value="RNase_H"/>
</dbReference>
<evidence type="ECO:0000256" key="6">
    <source>
        <dbReference type="ARBA" id="ARBA00017721"/>
    </source>
</evidence>
<gene>
    <name evidence="13" type="ORF">LAESUDRAFT_762931</name>
</gene>
<evidence type="ECO:0000259" key="12">
    <source>
        <dbReference type="PROSITE" id="PS50879"/>
    </source>
</evidence>
<sequence>MLWRRGAFLVYTSHGINFTSEEWLWPLTRSIDRDECKQHTLGFSGAQYKKFESNAEANAYVASFSVERETSTNAAAVSLSIKGQSNTVKFGYYAVAVGRTPGVYSSWDECKKHTSGFFGARYKKVATAAEAVVYLVTFGVQWKIPAGGQRPCRCLSWTPSIARPTVMSYGSTLLLRDAGLVFMDHGFPGARWKKFRSEEQARAYVDAFDAEHDVIYVDGSCTKNQQGQDRAGIGVWWGENDPRNLAERCPGEATSTRAELYAIVRVLETAPHTRKPFIIKTDSRSCIQCLRLWLPRWDSEGPRLKPVKDADMMRYLDGLLTQRALEGQKVHLRHVPGHSGIEGNLGADKLAKQGAMESDVPVRDWGALMARVDVEASDAALQAAARSVNRGRAGLRLLDGWMMPWIADHEAGKT</sequence>
<dbReference type="GeneID" id="63830201"/>
<dbReference type="Pfam" id="PF01693">
    <property type="entry name" value="Cauli_VI"/>
    <property type="match status" value="2"/>
</dbReference>
<feature type="domain" description="RNase H type-1" evidence="12">
    <location>
        <begin position="209"/>
        <end position="356"/>
    </location>
</feature>
<dbReference type="EC" id="3.1.26.4" evidence="5"/>
<evidence type="ECO:0000256" key="9">
    <source>
        <dbReference type="ARBA" id="ARBA00022759"/>
    </source>
</evidence>
<protein>
    <recommendedName>
        <fullName evidence="6">Ribonuclease H</fullName>
        <ecNumber evidence="5">3.1.26.4</ecNumber>
    </recommendedName>
</protein>
<evidence type="ECO:0000256" key="1">
    <source>
        <dbReference type="ARBA" id="ARBA00000077"/>
    </source>
</evidence>
<evidence type="ECO:0000256" key="4">
    <source>
        <dbReference type="ARBA" id="ARBA00005300"/>
    </source>
</evidence>
<dbReference type="InterPro" id="IPR036397">
    <property type="entry name" value="RNaseH_sf"/>
</dbReference>
<dbReference type="FunCoup" id="A0A165C824">
    <property type="interactions" value="59"/>
</dbReference>
<dbReference type="InterPro" id="IPR012337">
    <property type="entry name" value="RNaseH-like_sf"/>
</dbReference>
<keyword evidence="11" id="KW-0460">Magnesium</keyword>
<dbReference type="CDD" id="cd09280">
    <property type="entry name" value="RNase_HI_eukaryote_like"/>
    <property type="match status" value="1"/>
</dbReference>
<dbReference type="InParanoid" id="A0A165C824"/>
<keyword evidence="9" id="KW-0255">Endonuclease</keyword>